<comment type="caution">
    <text evidence="2">The sequence shown here is derived from an EMBL/GenBank/DDBJ whole genome shotgun (WGS) entry which is preliminary data.</text>
</comment>
<evidence type="ECO:0000313" key="3">
    <source>
        <dbReference type="Proteomes" id="UP001431775"/>
    </source>
</evidence>
<evidence type="ECO:0000256" key="1">
    <source>
        <dbReference type="SAM" id="Phobius"/>
    </source>
</evidence>
<dbReference type="EMBL" id="JASBAN010000001">
    <property type="protein sequence ID" value="MDI2112907.1"/>
    <property type="molecule type" value="Genomic_DNA"/>
</dbReference>
<keyword evidence="3" id="KW-1185">Reference proteome</keyword>
<keyword evidence="1" id="KW-0472">Membrane</keyword>
<evidence type="ECO:0000313" key="2">
    <source>
        <dbReference type="EMBL" id="MDI2112907.1"/>
    </source>
</evidence>
<protein>
    <submittedName>
        <fullName evidence="2">Uncharacterized protein</fullName>
    </submittedName>
</protein>
<dbReference type="Proteomes" id="UP001431775">
    <property type="component" value="Unassembled WGS sequence"/>
</dbReference>
<dbReference type="RefSeq" id="WP_281462532.1">
    <property type="nucleotide sequence ID" value="NZ_JASBAN010000001.1"/>
</dbReference>
<reference evidence="2" key="1">
    <citation type="submission" date="2023-05" db="EMBL/GenBank/DDBJ databases">
        <title>Whole genome sequence of Commensalibacter sp.</title>
        <authorList>
            <person name="Charoenyingcharoen P."/>
            <person name="Yukphan P."/>
        </authorList>
    </citation>
    <scope>NUCLEOTIDE SEQUENCE</scope>
    <source>
        <strain evidence="2">TBRC 10068</strain>
    </source>
</reference>
<proteinExistence type="predicted"/>
<sequence length="71" mass="8091">MEDYFLLRNLTHAVITWVVGIILTFTNVVYIAMHIYVAGYSLVIPTTLMIIGIILLAWSSYRIAVMGREND</sequence>
<keyword evidence="1" id="KW-0812">Transmembrane</keyword>
<name>A0ABT6Q7P7_9PROT</name>
<feature type="transmembrane region" description="Helical" evidence="1">
    <location>
        <begin position="12"/>
        <end position="32"/>
    </location>
</feature>
<feature type="transmembrane region" description="Helical" evidence="1">
    <location>
        <begin position="38"/>
        <end position="58"/>
    </location>
</feature>
<gene>
    <name evidence="2" type="ORF">QJV33_06350</name>
</gene>
<organism evidence="2 3">
    <name type="scientific">Commensalibacter nepenthis</name>
    <dbReference type="NCBI Taxonomy" id="3043872"/>
    <lineage>
        <taxon>Bacteria</taxon>
        <taxon>Pseudomonadati</taxon>
        <taxon>Pseudomonadota</taxon>
        <taxon>Alphaproteobacteria</taxon>
        <taxon>Acetobacterales</taxon>
        <taxon>Acetobacteraceae</taxon>
    </lineage>
</organism>
<accession>A0ABT6Q7P7</accession>
<keyword evidence="1" id="KW-1133">Transmembrane helix</keyword>